<dbReference type="EMBL" id="JDSQ01000001">
    <property type="protein sequence ID" value="EWS79420.1"/>
    <property type="molecule type" value="Genomic_DNA"/>
</dbReference>
<accession>Z9JLY2</accession>
<dbReference type="Proteomes" id="UP000020406">
    <property type="component" value="Unassembled WGS sequence"/>
</dbReference>
<dbReference type="PATRIC" id="fig|1444770.3.peg.8"/>
<proteinExistence type="predicted"/>
<evidence type="ECO:0000313" key="1">
    <source>
        <dbReference type="EMBL" id="EWS79420.1"/>
    </source>
</evidence>
<protein>
    <submittedName>
        <fullName evidence="1">Uncharacterized protein</fullName>
    </submittedName>
</protein>
<gene>
    <name evidence="1" type="ORF">AF72_00040</name>
</gene>
<comment type="caution">
    <text evidence="1">The sequence shown here is derived from an EMBL/GenBank/DDBJ whole genome shotgun (WGS) entry which is preliminary data.</text>
</comment>
<dbReference type="AlphaFoldDB" id="Z9JLY2"/>
<reference evidence="1 2" key="1">
    <citation type="journal article" date="2014" name="Genome Announc.">
        <title>Draft Genome Sequence of Xylella fastidiosa Pear Leaf Scorch Strain in Taiwan.</title>
        <authorList>
            <person name="Su C.C."/>
            <person name="Deng W.L."/>
            <person name="Jan F.J."/>
            <person name="Chang C.J."/>
            <person name="Huang H."/>
            <person name="Chen J."/>
        </authorList>
    </citation>
    <scope>NUCLEOTIDE SEQUENCE [LARGE SCALE GENOMIC DNA]</scope>
    <source>
        <strain evidence="1 2">PLS229</strain>
    </source>
</reference>
<evidence type="ECO:0000313" key="2">
    <source>
        <dbReference type="Proteomes" id="UP000020406"/>
    </source>
</evidence>
<organism evidence="1 2">
    <name type="scientific">Xylella taiwanensis</name>
    <dbReference type="NCBI Taxonomy" id="1444770"/>
    <lineage>
        <taxon>Bacteria</taxon>
        <taxon>Pseudomonadati</taxon>
        <taxon>Pseudomonadota</taxon>
        <taxon>Gammaproteobacteria</taxon>
        <taxon>Lysobacterales</taxon>
        <taxon>Lysobacteraceae</taxon>
        <taxon>Xylella</taxon>
    </lineage>
</organism>
<sequence>MSYERAINEAMNFNRDSFYFWYYAFPMPLAEEGLRAI</sequence>
<name>Z9JLY2_9GAMM</name>